<dbReference type="InterPro" id="IPR041382">
    <property type="entry name" value="SH3_16"/>
</dbReference>
<dbReference type="InterPro" id="IPR000064">
    <property type="entry name" value="NLP_P60_dom"/>
</dbReference>
<evidence type="ECO:0000256" key="3">
    <source>
        <dbReference type="ARBA" id="ARBA00022801"/>
    </source>
</evidence>
<accession>A0A0P7ANC0</accession>
<organism evidence="6 7">
    <name type="scientific">Croceitalea dokdonensis DOKDO 023</name>
    <dbReference type="NCBI Taxonomy" id="1300341"/>
    <lineage>
        <taxon>Bacteria</taxon>
        <taxon>Pseudomonadati</taxon>
        <taxon>Bacteroidota</taxon>
        <taxon>Flavobacteriia</taxon>
        <taxon>Flavobacteriales</taxon>
        <taxon>Flavobacteriaceae</taxon>
        <taxon>Croceitalea</taxon>
    </lineage>
</organism>
<sequence length="227" mass="25999">MITQLLYGDTYKIKETRKYWSRIQIGFDKCEGWVQNNQLYGIEEEMYKSIQNKEPIYTTDFIANICNADDMLIPILLGSRVDLAKQLGHRFEGEILETRPNKPRLVDTAVQYLNAPGLSGGKTPFGIDASGLAQMVYKINGYQLYRETGKQALQGEPLSFIEESEAGDLAFFDNKEGLIDHVGIMLRDNYIIHSFGTVRIDRIDHTGIFNVKQKQYTHQLRVIKKVI</sequence>
<dbReference type="Gene3D" id="3.90.1720.10">
    <property type="entry name" value="endopeptidase domain like (from Nostoc punctiforme)"/>
    <property type="match status" value="1"/>
</dbReference>
<reference evidence="6 7" key="1">
    <citation type="submission" date="2015-09" db="EMBL/GenBank/DDBJ databases">
        <title>Genome sequence of the marine flavobacterium Croceitalea dokdonensis DOKDO 023 that contains proton- and sodium-pumping rhodopsins.</title>
        <authorList>
            <person name="Kwon S.-K."/>
            <person name="Lee H.K."/>
            <person name="Kwak M.-J."/>
            <person name="Kim J.F."/>
        </authorList>
    </citation>
    <scope>NUCLEOTIDE SEQUENCE [LARGE SCALE GENOMIC DNA]</scope>
    <source>
        <strain evidence="6 7">DOKDO 023</strain>
    </source>
</reference>
<dbReference type="PROSITE" id="PS51935">
    <property type="entry name" value="NLPC_P60"/>
    <property type="match status" value="1"/>
</dbReference>
<dbReference type="Pfam" id="PF00877">
    <property type="entry name" value="NLPC_P60"/>
    <property type="match status" value="1"/>
</dbReference>
<evidence type="ECO:0000313" key="7">
    <source>
        <dbReference type="Proteomes" id="UP000050280"/>
    </source>
</evidence>
<dbReference type="EMBL" id="LDJX01000008">
    <property type="protein sequence ID" value="KPM30591.1"/>
    <property type="molecule type" value="Genomic_DNA"/>
</dbReference>
<evidence type="ECO:0000313" key="6">
    <source>
        <dbReference type="EMBL" id="KPM30591.1"/>
    </source>
</evidence>
<evidence type="ECO:0000259" key="5">
    <source>
        <dbReference type="PROSITE" id="PS51935"/>
    </source>
</evidence>
<keyword evidence="7" id="KW-1185">Reference proteome</keyword>
<dbReference type="Pfam" id="PF18348">
    <property type="entry name" value="SH3_16"/>
    <property type="match status" value="1"/>
</dbReference>
<evidence type="ECO:0000256" key="4">
    <source>
        <dbReference type="ARBA" id="ARBA00022807"/>
    </source>
</evidence>
<comment type="similarity">
    <text evidence="1">Belongs to the peptidase C40 family.</text>
</comment>
<dbReference type="GO" id="GO:0008234">
    <property type="term" value="F:cysteine-type peptidase activity"/>
    <property type="evidence" value="ECO:0007669"/>
    <property type="project" value="UniProtKB-KW"/>
</dbReference>
<evidence type="ECO:0000256" key="2">
    <source>
        <dbReference type="ARBA" id="ARBA00022670"/>
    </source>
</evidence>
<dbReference type="InterPro" id="IPR051202">
    <property type="entry name" value="Peptidase_C40"/>
</dbReference>
<dbReference type="STRING" id="1300341.I595_3412"/>
<keyword evidence="3" id="KW-0378">Hydrolase</keyword>
<gene>
    <name evidence="6" type="ORF">I595_3412</name>
</gene>
<keyword evidence="4" id="KW-0788">Thiol protease</keyword>
<protein>
    <submittedName>
        <fullName evidence="6">NLP/P60 protein</fullName>
    </submittedName>
</protein>
<dbReference type="Proteomes" id="UP000050280">
    <property type="component" value="Unassembled WGS sequence"/>
</dbReference>
<feature type="domain" description="NlpC/P60" evidence="5">
    <location>
        <begin position="99"/>
        <end position="223"/>
    </location>
</feature>
<proteinExistence type="inferred from homology"/>
<dbReference type="AlphaFoldDB" id="A0A0P7ANC0"/>
<dbReference type="PATRIC" id="fig|1300341.3.peg.3556"/>
<keyword evidence="2" id="KW-0645">Protease</keyword>
<dbReference type="SUPFAM" id="SSF54001">
    <property type="entry name" value="Cysteine proteinases"/>
    <property type="match status" value="1"/>
</dbReference>
<dbReference type="PANTHER" id="PTHR47053:SF1">
    <property type="entry name" value="MUREIN DD-ENDOPEPTIDASE MEPH-RELATED"/>
    <property type="match status" value="1"/>
</dbReference>
<dbReference type="PANTHER" id="PTHR47053">
    <property type="entry name" value="MUREIN DD-ENDOPEPTIDASE MEPH-RELATED"/>
    <property type="match status" value="1"/>
</dbReference>
<evidence type="ECO:0000256" key="1">
    <source>
        <dbReference type="ARBA" id="ARBA00007074"/>
    </source>
</evidence>
<name>A0A0P7ANC0_9FLAO</name>
<dbReference type="GO" id="GO:0006508">
    <property type="term" value="P:proteolysis"/>
    <property type="evidence" value="ECO:0007669"/>
    <property type="project" value="UniProtKB-KW"/>
</dbReference>
<comment type="caution">
    <text evidence="6">The sequence shown here is derived from an EMBL/GenBank/DDBJ whole genome shotgun (WGS) entry which is preliminary data.</text>
</comment>
<dbReference type="InterPro" id="IPR038765">
    <property type="entry name" value="Papain-like_cys_pep_sf"/>
</dbReference>